<sequence>MAAQWVFDVSELLESILLKLDSWYTPFALLRVSKTLGSSISVMSVAQTVIDLPELLENIIQHDHGWKSLLPLLRVNRYFKATIEASPQLRRKMWLATPDSQIFSTAVPQIGSNNRYLFNSGSLFAFAFVARRTTLASGYSTNAARTKGVAGMACTSKLSTGATSRNSQLPWMRCEVVCPGAGPRVPRRER</sequence>
<proteinExistence type="predicted"/>
<reference evidence="2" key="1">
    <citation type="submission" date="2017-03" db="EMBL/GenBank/DDBJ databases">
        <title>Genomes of endolithic fungi from Antarctica.</title>
        <authorList>
            <person name="Coleine C."/>
            <person name="Masonjones S."/>
            <person name="Stajich J.E."/>
        </authorList>
    </citation>
    <scope>NUCLEOTIDE SEQUENCE [LARGE SCALE GENOMIC DNA]</scope>
    <source>
        <strain evidence="2">CCFEE 5527</strain>
    </source>
</reference>
<keyword evidence="2" id="KW-1185">Reference proteome</keyword>
<protein>
    <recommendedName>
        <fullName evidence="3">F-box domain-containing protein</fullName>
    </recommendedName>
</protein>
<evidence type="ECO:0000313" key="1">
    <source>
        <dbReference type="EMBL" id="OQO07832.1"/>
    </source>
</evidence>
<dbReference type="InParanoid" id="A0A1V8T9H2"/>
<comment type="caution">
    <text evidence="1">The sequence shown here is derived from an EMBL/GenBank/DDBJ whole genome shotgun (WGS) entry which is preliminary data.</text>
</comment>
<evidence type="ECO:0008006" key="3">
    <source>
        <dbReference type="Google" id="ProtNLM"/>
    </source>
</evidence>
<dbReference type="OrthoDB" id="3800738at2759"/>
<dbReference type="Proteomes" id="UP000192596">
    <property type="component" value="Unassembled WGS sequence"/>
</dbReference>
<organism evidence="1 2">
    <name type="scientific">Cryoendolithus antarcticus</name>
    <dbReference type="NCBI Taxonomy" id="1507870"/>
    <lineage>
        <taxon>Eukaryota</taxon>
        <taxon>Fungi</taxon>
        <taxon>Dikarya</taxon>
        <taxon>Ascomycota</taxon>
        <taxon>Pezizomycotina</taxon>
        <taxon>Dothideomycetes</taxon>
        <taxon>Dothideomycetidae</taxon>
        <taxon>Cladosporiales</taxon>
        <taxon>Cladosporiaceae</taxon>
        <taxon>Cryoendolithus</taxon>
    </lineage>
</organism>
<accession>A0A1V8T9H2</accession>
<name>A0A1V8T9H2_9PEZI</name>
<evidence type="ECO:0000313" key="2">
    <source>
        <dbReference type="Proteomes" id="UP000192596"/>
    </source>
</evidence>
<dbReference type="EMBL" id="NAJO01000013">
    <property type="protein sequence ID" value="OQO07832.1"/>
    <property type="molecule type" value="Genomic_DNA"/>
</dbReference>
<dbReference type="AlphaFoldDB" id="A0A1V8T9H2"/>
<gene>
    <name evidence="1" type="ORF">B0A48_06623</name>
</gene>